<evidence type="ECO:0000256" key="4">
    <source>
        <dbReference type="ARBA" id="ARBA00022692"/>
    </source>
</evidence>
<dbReference type="GO" id="GO:0008381">
    <property type="term" value="F:mechanosensitive monoatomic ion channel activity"/>
    <property type="evidence" value="ECO:0007669"/>
    <property type="project" value="InterPro"/>
</dbReference>
<evidence type="ECO:0000313" key="11">
    <source>
        <dbReference type="EMBL" id="MQW04697.1"/>
    </source>
</evidence>
<dbReference type="PANTHER" id="PTHR30460">
    <property type="entry name" value="MODERATE CONDUCTANCE MECHANOSENSITIVE CHANNEL YBIO"/>
    <property type="match status" value="1"/>
</dbReference>
<feature type="transmembrane region" description="Helical" evidence="7">
    <location>
        <begin position="406"/>
        <end position="427"/>
    </location>
</feature>
<evidence type="ECO:0000259" key="10">
    <source>
        <dbReference type="Pfam" id="PF21088"/>
    </source>
</evidence>
<feature type="transmembrane region" description="Helical" evidence="7">
    <location>
        <begin position="222"/>
        <end position="252"/>
    </location>
</feature>
<evidence type="ECO:0000256" key="1">
    <source>
        <dbReference type="ARBA" id="ARBA00004651"/>
    </source>
</evidence>
<proteinExistence type="inferred from homology"/>
<dbReference type="InterPro" id="IPR023408">
    <property type="entry name" value="MscS_beta-dom_sf"/>
</dbReference>
<feature type="transmembrane region" description="Helical" evidence="7">
    <location>
        <begin position="37"/>
        <end position="57"/>
    </location>
</feature>
<dbReference type="Pfam" id="PF21088">
    <property type="entry name" value="MS_channel_1st"/>
    <property type="match status" value="1"/>
</dbReference>
<dbReference type="InterPro" id="IPR049142">
    <property type="entry name" value="MS_channel_1st"/>
</dbReference>
<feature type="transmembrane region" description="Helical" evidence="7">
    <location>
        <begin position="156"/>
        <end position="174"/>
    </location>
</feature>
<name>A0A6A7ZSB4_RHIML</name>
<keyword evidence="6 7" id="KW-0472">Membrane</keyword>
<dbReference type="InterPro" id="IPR011066">
    <property type="entry name" value="MscS_channel_C_sf"/>
</dbReference>
<dbReference type="AlphaFoldDB" id="A0A6A7ZSB4"/>
<feature type="domain" description="Mechanosensitive ion channel MscS C-terminal" evidence="9">
    <location>
        <begin position="609"/>
        <end position="696"/>
    </location>
</feature>
<dbReference type="EMBL" id="WISP01000099">
    <property type="protein sequence ID" value="MQW04697.1"/>
    <property type="molecule type" value="Genomic_DNA"/>
</dbReference>
<feature type="transmembrane region" description="Helical" evidence="7">
    <location>
        <begin position="439"/>
        <end position="460"/>
    </location>
</feature>
<dbReference type="Pfam" id="PF21082">
    <property type="entry name" value="MS_channel_3rd"/>
    <property type="match status" value="1"/>
</dbReference>
<dbReference type="Pfam" id="PF00924">
    <property type="entry name" value="MS_channel_2nd"/>
    <property type="match status" value="1"/>
</dbReference>
<keyword evidence="3" id="KW-1003">Cell membrane</keyword>
<dbReference type="Gene3D" id="3.30.70.100">
    <property type="match status" value="1"/>
</dbReference>
<evidence type="ECO:0000256" key="5">
    <source>
        <dbReference type="ARBA" id="ARBA00022989"/>
    </source>
</evidence>
<comment type="caution">
    <text evidence="11">The sequence shown here is derived from an EMBL/GenBank/DDBJ whole genome shotgun (WGS) entry which is preliminary data.</text>
</comment>
<accession>A0A6A7ZSB4</accession>
<comment type="similarity">
    <text evidence="2">Belongs to the MscS (TC 1.A.23) family.</text>
</comment>
<dbReference type="SUPFAM" id="SSF82861">
    <property type="entry name" value="Mechanosensitive channel protein MscS (YggB), transmembrane region"/>
    <property type="match status" value="1"/>
</dbReference>
<feature type="transmembrane region" description="Helical" evidence="7">
    <location>
        <begin position="304"/>
        <end position="325"/>
    </location>
</feature>
<evidence type="ECO:0000256" key="6">
    <source>
        <dbReference type="ARBA" id="ARBA00023136"/>
    </source>
</evidence>
<feature type="transmembrane region" description="Helical" evidence="7">
    <location>
        <begin position="521"/>
        <end position="540"/>
    </location>
</feature>
<dbReference type="Gene3D" id="2.30.30.60">
    <property type="match status" value="1"/>
</dbReference>
<gene>
    <name evidence="11" type="ORF">GHK45_13115</name>
</gene>
<dbReference type="SUPFAM" id="SSF50182">
    <property type="entry name" value="Sm-like ribonucleoproteins"/>
    <property type="match status" value="1"/>
</dbReference>
<feature type="domain" description="Mechanosensitive ion channel transmembrane helices 2/3" evidence="10">
    <location>
        <begin position="498"/>
        <end position="537"/>
    </location>
</feature>
<dbReference type="Gene3D" id="1.10.287.1260">
    <property type="match status" value="1"/>
</dbReference>
<dbReference type="GO" id="GO:0005886">
    <property type="term" value="C:plasma membrane"/>
    <property type="evidence" value="ECO:0007669"/>
    <property type="project" value="UniProtKB-SubCell"/>
</dbReference>
<evidence type="ECO:0000259" key="8">
    <source>
        <dbReference type="Pfam" id="PF00924"/>
    </source>
</evidence>
<dbReference type="InterPro" id="IPR049278">
    <property type="entry name" value="MS_channel_C"/>
</dbReference>
<dbReference type="InterPro" id="IPR011014">
    <property type="entry name" value="MscS_channel_TM-2"/>
</dbReference>
<feature type="transmembrane region" description="Helical" evidence="7">
    <location>
        <begin position="273"/>
        <end position="292"/>
    </location>
</feature>
<keyword evidence="4 7" id="KW-0812">Transmembrane</keyword>
<evidence type="ECO:0000256" key="2">
    <source>
        <dbReference type="ARBA" id="ARBA00008017"/>
    </source>
</evidence>
<feature type="transmembrane region" description="Helical" evidence="7">
    <location>
        <begin position="361"/>
        <end position="378"/>
    </location>
</feature>
<organism evidence="11">
    <name type="scientific">Rhizobium meliloti</name>
    <name type="common">Ensifer meliloti</name>
    <name type="synonym">Sinorhizobium meliloti</name>
    <dbReference type="NCBI Taxonomy" id="382"/>
    <lineage>
        <taxon>Bacteria</taxon>
        <taxon>Pseudomonadati</taxon>
        <taxon>Pseudomonadota</taxon>
        <taxon>Alphaproteobacteria</taxon>
        <taxon>Hyphomicrobiales</taxon>
        <taxon>Rhizobiaceae</taxon>
        <taxon>Sinorhizobium/Ensifer group</taxon>
        <taxon>Sinorhizobium</taxon>
    </lineage>
</organism>
<evidence type="ECO:0000256" key="7">
    <source>
        <dbReference type="SAM" id="Phobius"/>
    </source>
</evidence>
<feature type="transmembrane region" description="Helical" evidence="7">
    <location>
        <begin position="337"/>
        <end position="355"/>
    </location>
</feature>
<evidence type="ECO:0000256" key="3">
    <source>
        <dbReference type="ARBA" id="ARBA00022475"/>
    </source>
</evidence>
<keyword evidence="5 7" id="KW-1133">Transmembrane helix</keyword>
<dbReference type="InterPro" id="IPR006685">
    <property type="entry name" value="MscS_channel_2nd"/>
</dbReference>
<comment type="subcellular location">
    <subcellularLocation>
        <location evidence="1">Cell membrane</location>
        <topology evidence="1">Multi-pass membrane protein</topology>
    </subcellularLocation>
</comment>
<dbReference type="SUPFAM" id="SSF82689">
    <property type="entry name" value="Mechanosensitive channel protein MscS (YggB), C-terminal domain"/>
    <property type="match status" value="1"/>
</dbReference>
<reference evidence="11" key="1">
    <citation type="journal article" date="2013" name="Genome Biol.">
        <title>Comparative genomics of the core and accessory genomes of 48 Sinorhizobium strains comprising five genospecies.</title>
        <authorList>
            <person name="Sugawara M."/>
            <person name="Epstein B."/>
            <person name="Badgley B.D."/>
            <person name="Unno T."/>
            <person name="Xu L."/>
            <person name="Reese J."/>
            <person name="Gyaneshwar P."/>
            <person name="Denny R."/>
            <person name="Mudge J."/>
            <person name="Bharti A.K."/>
            <person name="Farmer A.D."/>
            <person name="May G.D."/>
            <person name="Woodward J.E."/>
            <person name="Medigue C."/>
            <person name="Vallenet D."/>
            <person name="Lajus A."/>
            <person name="Rouy Z."/>
            <person name="Martinez-Vaz B."/>
            <person name="Tiffin P."/>
            <person name="Young N.D."/>
            <person name="Sadowsky M.J."/>
        </authorList>
    </citation>
    <scope>NUCLEOTIDE SEQUENCE</scope>
    <source>
        <strain evidence="11">M30</strain>
    </source>
</reference>
<dbReference type="PANTHER" id="PTHR30460:SF0">
    <property type="entry name" value="MODERATE CONDUCTANCE MECHANOSENSITIVE CHANNEL YBIO"/>
    <property type="match status" value="1"/>
</dbReference>
<evidence type="ECO:0000259" key="9">
    <source>
        <dbReference type="Pfam" id="PF21082"/>
    </source>
</evidence>
<protein>
    <submittedName>
        <fullName evidence="11">Mechanosensitive ion channel</fullName>
    </submittedName>
</protein>
<feature type="domain" description="Mechanosensitive ion channel MscS" evidence="8">
    <location>
        <begin position="538"/>
        <end position="603"/>
    </location>
</feature>
<dbReference type="InterPro" id="IPR010920">
    <property type="entry name" value="LSM_dom_sf"/>
</dbReference>
<sequence length="738" mass="79854">MHPSECTGLPCDAYVLICHYHRRVVWRSGGYRMGAGVGRVTAVFIFFLQLIFAPAAFSAAQEPGAAPPAKVQQLFQLLDDPEVRHWIETRPGIETRQASPAPVAVTPPQSFASRWIAEARRHLTALLNAAPRVLPEWQAARDRVSGDMQSQGRLPIIWAFALVLLIAYGAEFLLRRLLRRSASRNNAQSGSGLAAFVRIAPLIAFAIAAIAAFVIADWPSNLGAAVAPLLIAWIVARLLIAIASAVLTPAISGRAATDQARSYVSLTPHSARYWLRRSVLFICTVAFAWVIGDMMRALAFPEDVRNLTGAVLGLVVLGLAIDTTLRRPVAEMAPARRILRNALIVSFLILLWFFWVAGMEVLFWLGVYVLGLPPLLRFTSAATRTMLDAAAAEDFRVLRNVLIERGARLVIIALAAVWLAMAFRINGAQMMQDDAFNRIFRGVLAGIVILLAADLVWHLAKESINVRMARASLTVQDSAELARNTRLRTLLPILRNFLAAFIAVVAGMMVLSGLGVEVGPLIAGAGVFGVAIGFGSQTLVKDILSGVFYMMDDAFRVGEYIQSGSYKGTVESFSIRSVKLRHHRGPVFTVPFGSLGAVQNMSRDWVIDKFMINVSYDADVAKVKKVVKGIGAALLDDPELGPLIIETVKMKGVEQFGDYGITLSFAMTTKPGHQTQIRRRAQAMIKDAFAANSIHFASPTVQVAGDEAQATAAAAATRDAIAKKNAALAQGGGEAAAE</sequence>
<feature type="transmembrane region" description="Helical" evidence="7">
    <location>
        <begin position="493"/>
        <end position="515"/>
    </location>
</feature>
<dbReference type="InterPro" id="IPR045276">
    <property type="entry name" value="YbiO_bact"/>
</dbReference>
<feature type="transmembrane region" description="Helical" evidence="7">
    <location>
        <begin position="195"/>
        <end position="216"/>
    </location>
</feature>